<dbReference type="Pfam" id="PF08246">
    <property type="entry name" value="Inhibitor_I29"/>
    <property type="match status" value="1"/>
</dbReference>
<evidence type="ECO:0000256" key="6">
    <source>
        <dbReference type="ARBA" id="ARBA00022670"/>
    </source>
</evidence>
<dbReference type="FunFam" id="3.90.70.10:FF:000055">
    <property type="entry name" value="cysteine protease XCP2"/>
    <property type="match status" value="1"/>
</dbReference>
<dbReference type="PROSITE" id="PS00640">
    <property type="entry name" value="THIOL_PROTEASE_ASN"/>
    <property type="match status" value="1"/>
</dbReference>
<keyword evidence="5" id="KW-0926">Vacuole</keyword>
<evidence type="ECO:0000256" key="2">
    <source>
        <dbReference type="ARBA" id="ARBA00004236"/>
    </source>
</evidence>
<dbReference type="Gene3D" id="3.90.70.10">
    <property type="entry name" value="Cysteine proteinases"/>
    <property type="match status" value="1"/>
</dbReference>
<evidence type="ECO:0000256" key="12">
    <source>
        <dbReference type="ARBA" id="ARBA00023180"/>
    </source>
</evidence>
<keyword evidence="4" id="KW-1003">Cell membrane</keyword>
<dbReference type="FunFam" id="2.10.25.160:FF:000002">
    <property type="entry name" value="Cysteine protease 1"/>
    <property type="match status" value="1"/>
</dbReference>
<comment type="caution">
    <text evidence="17">The sequence shown here is derived from an EMBL/GenBank/DDBJ whole genome shotgun (WGS) entry which is preliminary data.</text>
</comment>
<keyword evidence="12" id="KW-0325">Glycoprotein</keyword>
<dbReference type="GO" id="GO:0008234">
    <property type="term" value="F:cysteine-type peptidase activity"/>
    <property type="evidence" value="ECO:0007669"/>
    <property type="project" value="UniProtKB-KW"/>
</dbReference>
<dbReference type="GO" id="GO:0005773">
    <property type="term" value="C:vacuole"/>
    <property type="evidence" value="ECO:0007669"/>
    <property type="project" value="UniProtKB-SubCell"/>
</dbReference>
<dbReference type="Pfam" id="PF00112">
    <property type="entry name" value="Peptidase_C1"/>
    <property type="match status" value="1"/>
</dbReference>
<dbReference type="SMART" id="SM00277">
    <property type="entry name" value="GRAN"/>
    <property type="match status" value="1"/>
</dbReference>
<evidence type="ECO:0000256" key="11">
    <source>
        <dbReference type="ARBA" id="ARBA00023157"/>
    </source>
</evidence>
<dbReference type="InterPro" id="IPR013128">
    <property type="entry name" value="Peptidase_C1A"/>
</dbReference>
<dbReference type="SMART" id="SM00645">
    <property type="entry name" value="Pept_C1"/>
    <property type="match status" value="1"/>
</dbReference>
<evidence type="ECO:0000256" key="5">
    <source>
        <dbReference type="ARBA" id="ARBA00022554"/>
    </source>
</evidence>
<dbReference type="AlphaFoldDB" id="A0AA88CZD5"/>
<dbReference type="PROSITE" id="PS00139">
    <property type="entry name" value="THIOL_PROTEASE_CYS"/>
    <property type="match status" value="1"/>
</dbReference>
<dbReference type="InterPro" id="IPR037277">
    <property type="entry name" value="Granulin_sf"/>
</dbReference>
<evidence type="ECO:0000256" key="4">
    <source>
        <dbReference type="ARBA" id="ARBA00022475"/>
    </source>
</evidence>
<keyword evidence="6" id="KW-0645">Protease</keyword>
<proteinExistence type="inferred from homology"/>
<dbReference type="InterPro" id="IPR038765">
    <property type="entry name" value="Papain-like_cys_pep_sf"/>
</dbReference>
<dbReference type="Pfam" id="PF00396">
    <property type="entry name" value="Granulin"/>
    <property type="match status" value="1"/>
</dbReference>
<dbReference type="InterPro" id="IPR013201">
    <property type="entry name" value="Prot_inhib_I29"/>
</dbReference>
<evidence type="ECO:0000256" key="7">
    <source>
        <dbReference type="ARBA" id="ARBA00022729"/>
    </source>
</evidence>
<evidence type="ECO:0000256" key="13">
    <source>
        <dbReference type="SAM" id="SignalP"/>
    </source>
</evidence>
<keyword evidence="8" id="KW-0378">Hydrolase</keyword>
<dbReference type="CDD" id="cd02248">
    <property type="entry name" value="Peptidase_C1A"/>
    <property type="match status" value="1"/>
</dbReference>
<reference evidence="17" key="1">
    <citation type="submission" date="2023-07" db="EMBL/GenBank/DDBJ databases">
        <title>draft genome sequence of fig (Ficus carica).</title>
        <authorList>
            <person name="Takahashi T."/>
            <person name="Nishimura K."/>
        </authorList>
    </citation>
    <scope>NUCLEOTIDE SEQUENCE</scope>
</reference>
<evidence type="ECO:0000259" key="14">
    <source>
        <dbReference type="SMART" id="SM00277"/>
    </source>
</evidence>
<dbReference type="SMART" id="SM00848">
    <property type="entry name" value="Inhibitor_I29"/>
    <property type="match status" value="1"/>
</dbReference>
<dbReference type="InterPro" id="IPR000668">
    <property type="entry name" value="Peptidase_C1A_C"/>
</dbReference>
<keyword evidence="11" id="KW-1015">Disulfide bond</keyword>
<evidence type="ECO:0000256" key="8">
    <source>
        <dbReference type="ARBA" id="ARBA00022801"/>
    </source>
</evidence>
<sequence>MNFLCFFLLSLLLCSNSNSHSLLSLSSSPLNSSQIFDAWCEQHGRSYPSEEEKLYRLRVFEDNLDFVTRHNNMGNSSYTLSLNAFADLTHHEFKSSRLGFSSSTDLLSSRSKSGSQKLLDMRDVPASLDWRKSEAVTNVKDQGSCGACWAFSATGAIEGINKIVTGSLVSLSEQELIDCDTSYNTGCNGGLMDYAFQFVIDNHGIDTEQDYPFQARDKSCNKDKLKRHVVTIDGYTDVASNNERQLLQAVATQPVSVGICGSERAFQLYSKGIFNGPCSTFLDHAVLIVGYGSENGVDYWIVKNSWGTGWGMDGYIHMQRNTGNSQGVCGINMLASYPTKTSPNPPPSPSPGPTRCSFFSQCGEGETCCCSWRVLGVCLSWKCCGLSSAVCCKDMIHCCPQDYPICDTQRNLCFKVKIYHSPPISYFDFLEISCAIGSYLFILALIPDHRVLGMLQWNRMNIEAFPPGSQAGGAPSLRVGFSEESLLLMVGDSENFLP</sequence>
<dbReference type="GO" id="GO:0005886">
    <property type="term" value="C:plasma membrane"/>
    <property type="evidence" value="ECO:0007669"/>
    <property type="project" value="UniProtKB-SubCell"/>
</dbReference>
<evidence type="ECO:0000259" key="15">
    <source>
        <dbReference type="SMART" id="SM00645"/>
    </source>
</evidence>
<dbReference type="SUPFAM" id="SSF57277">
    <property type="entry name" value="Granulin repeat"/>
    <property type="match status" value="1"/>
</dbReference>
<dbReference type="InterPro" id="IPR000118">
    <property type="entry name" value="Granulin"/>
</dbReference>
<organism evidence="17 18">
    <name type="scientific">Ficus carica</name>
    <name type="common">Common fig</name>
    <dbReference type="NCBI Taxonomy" id="3494"/>
    <lineage>
        <taxon>Eukaryota</taxon>
        <taxon>Viridiplantae</taxon>
        <taxon>Streptophyta</taxon>
        <taxon>Embryophyta</taxon>
        <taxon>Tracheophyta</taxon>
        <taxon>Spermatophyta</taxon>
        <taxon>Magnoliopsida</taxon>
        <taxon>eudicotyledons</taxon>
        <taxon>Gunneridae</taxon>
        <taxon>Pentapetalae</taxon>
        <taxon>rosids</taxon>
        <taxon>fabids</taxon>
        <taxon>Rosales</taxon>
        <taxon>Moraceae</taxon>
        <taxon>Ficeae</taxon>
        <taxon>Ficus</taxon>
    </lineage>
</organism>
<feature type="chain" id="PRO_5041669748" evidence="13">
    <location>
        <begin position="20"/>
        <end position="498"/>
    </location>
</feature>
<dbReference type="Gramene" id="FCD_00003413-RA">
    <property type="protein sequence ID" value="FCD_00003413-RA:cds"/>
    <property type="gene ID" value="FCD_00003413"/>
</dbReference>
<evidence type="ECO:0000256" key="10">
    <source>
        <dbReference type="ARBA" id="ARBA00023136"/>
    </source>
</evidence>
<protein>
    <submittedName>
        <fullName evidence="17">Uncharacterized protein</fullName>
    </submittedName>
</protein>
<evidence type="ECO:0000256" key="3">
    <source>
        <dbReference type="ARBA" id="ARBA00008455"/>
    </source>
</evidence>
<keyword evidence="9" id="KW-0788">Thiol protease</keyword>
<evidence type="ECO:0000256" key="9">
    <source>
        <dbReference type="ARBA" id="ARBA00022807"/>
    </source>
</evidence>
<dbReference type="InterPro" id="IPR039417">
    <property type="entry name" value="Peptidase_C1A_papain-like"/>
</dbReference>
<name>A0AA88CZD5_FICCA</name>
<dbReference type="InterPro" id="IPR000169">
    <property type="entry name" value="Pept_cys_AS"/>
</dbReference>
<dbReference type="Proteomes" id="UP001187192">
    <property type="component" value="Unassembled WGS sequence"/>
</dbReference>
<dbReference type="InterPro" id="IPR025660">
    <property type="entry name" value="Pept_his_AS"/>
</dbReference>
<dbReference type="PANTHER" id="PTHR12411">
    <property type="entry name" value="CYSTEINE PROTEASE FAMILY C1-RELATED"/>
    <property type="match status" value="1"/>
</dbReference>
<evidence type="ECO:0000313" key="18">
    <source>
        <dbReference type="Proteomes" id="UP001187192"/>
    </source>
</evidence>
<dbReference type="PRINTS" id="PR00705">
    <property type="entry name" value="PAPAIN"/>
</dbReference>
<keyword evidence="18" id="KW-1185">Reference proteome</keyword>
<dbReference type="GO" id="GO:0010623">
    <property type="term" value="P:programmed cell death involved in cell development"/>
    <property type="evidence" value="ECO:0007669"/>
    <property type="project" value="UniProtKB-ARBA"/>
</dbReference>
<dbReference type="EMBL" id="BTGU01000005">
    <property type="protein sequence ID" value="GMN35637.1"/>
    <property type="molecule type" value="Genomic_DNA"/>
</dbReference>
<dbReference type="GO" id="GO:0006508">
    <property type="term" value="P:proteolysis"/>
    <property type="evidence" value="ECO:0007669"/>
    <property type="project" value="UniProtKB-KW"/>
</dbReference>
<gene>
    <name evidence="17" type="ORF">TIFTF001_005431</name>
</gene>
<evidence type="ECO:0000313" key="17">
    <source>
        <dbReference type="EMBL" id="GMN35637.1"/>
    </source>
</evidence>
<feature type="domain" description="Granulins" evidence="14">
    <location>
        <begin position="356"/>
        <end position="413"/>
    </location>
</feature>
<dbReference type="SUPFAM" id="SSF54001">
    <property type="entry name" value="Cysteine proteinases"/>
    <property type="match status" value="1"/>
</dbReference>
<feature type="domain" description="Peptidase C1A papain C-terminal" evidence="15">
    <location>
        <begin position="124"/>
        <end position="339"/>
    </location>
</feature>
<dbReference type="InterPro" id="IPR025661">
    <property type="entry name" value="Pept_asp_AS"/>
</dbReference>
<keyword evidence="7 13" id="KW-0732">Signal</keyword>
<feature type="domain" description="Cathepsin propeptide inhibitor" evidence="16">
    <location>
        <begin position="36"/>
        <end position="93"/>
    </location>
</feature>
<comment type="subcellular location">
    <subcellularLocation>
        <location evidence="2">Cell membrane</location>
    </subcellularLocation>
    <subcellularLocation>
        <location evidence="1">Vacuole</location>
    </subcellularLocation>
</comment>
<evidence type="ECO:0000256" key="1">
    <source>
        <dbReference type="ARBA" id="ARBA00004116"/>
    </source>
</evidence>
<keyword evidence="10" id="KW-0472">Membrane</keyword>
<comment type="similarity">
    <text evidence="3">Belongs to the peptidase C1 family.</text>
</comment>
<evidence type="ECO:0000259" key="16">
    <source>
        <dbReference type="SMART" id="SM00848"/>
    </source>
</evidence>
<feature type="signal peptide" evidence="13">
    <location>
        <begin position="1"/>
        <end position="19"/>
    </location>
</feature>
<dbReference type="Gene3D" id="2.10.25.160">
    <property type="entry name" value="Granulin"/>
    <property type="match status" value="1"/>
</dbReference>
<accession>A0AA88CZD5</accession>
<dbReference type="PROSITE" id="PS00639">
    <property type="entry name" value="THIOL_PROTEASE_HIS"/>
    <property type="match status" value="1"/>
</dbReference>